<dbReference type="Pfam" id="PF14258">
    <property type="entry name" value="DUF4350"/>
    <property type="match status" value="1"/>
</dbReference>
<evidence type="ECO:0000259" key="3">
    <source>
        <dbReference type="Pfam" id="PF14258"/>
    </source>
</evidence>
<comment type="caution">
    <text evidence="4">The sequence shown here is derived from an EMBL/GenBank/DDBJ whole genome shotgun (WGS) entry which is preliminary data.</text>
</comment>
<keyword evidence="5" id="KW-1185">Reference proteome</keyword>
<name>A0A4Y8Q070_9BACL</name>
<organism evidence="4 5">
    <name type="scientific">Paenibacillus athensensis</name>
    <dbReference type="NCBI Taxonomy" id="1967502"/>
    <lineage>
        <taxon>Bacteria</taxon>
        <taxon>Bacillati</taxon>
        <taxon>Bacillota</taxon>
        <taxon>Bacilli</taxon>
        <taxon>Bacillales</taxon>
        <taxon>Paenibacillaceae</taxon>
        <taxon>Paenibacillus</taxon>
    </lineage>
</organism>
<dbReference type="RefSeq" id="WP_134753480.1">
    <property type="nucleotide sequence ID" value="NZ_MYFO02000013.1"/>
</dbReference>
<keyword evidence="2" id="KW-0812">Transmembrane</keyword>
<accession>A0A4Y8Q070</accession>
<feature type="transmembrane region" description="Helical" evidence="2">
    <location>
        <begin position="265"/>
        <end position="285"/>
    </location>
</feature>
<dbReference type="AlphaFoldDB" id="A0A4Y8Q070"/>
<keyword evidence="2" id="KW-1133">Transmembrane helix</keyword>
<gene>
    <name evidence="4" type="ORF">B5M42_12965</name>
</gene>
<sequence>MKSANKHVIGLLICMAVFVAAGLGVTRPAAPDRPPYLSFSADVDGTKAWRELLSRKQARVKEWRLDWEKLPAGSGSALVAVEPDALSDEDLEAATRWVEQGNDLLLFAEQPVNGLADWLQTDSEAAPESDMEPELDSGSGSGTSGQIAKKDTEQGIVPIYSGEGASGEGSGYTGLVTTTARLLPIDGAEALLRDAYGVLASRIPLGDGSVTVVLLPQWLTNSQLAEHSHFELVWPLFAKSSATVWIDERHHGFAASERPGLLAVYPAWLVLPSALLALALLLWLWQQGKRFGPVHTPRAWTVRRGDETLLAVARWYERLGSREEALAHYQQQLRRLLAERWGLSLTASPEQAAHAAQARWPKPRVERLVRLLQEPLPGGGSQEAAPPKRRRIAARAFVERARELGEIIAYLEKE</sequence>
<protein>
    <recommendedName>
        <fullName evidence="3">DUF4350 domain-containing protein</fullName>
    </recommendedName>
</protein>
<dbReference type="Proteomes" id="UP000298246">
    <property type="component" value="Unassembled WGS sequence"/>
</dbReference>
<dbReference type="InterPro" id="IPR025646">
    <property type="entry name" value="DUF4350"/>
</dbReference>
<proteinExistence type="predicted"/>
<reference evidence="4 5" key="1">
    <citation type="submission" date="2017-03" db="EMBL/GenBank/DDBJ databases">
        <title>Isolation of Levoglucosan Utilizing Bacteria.</title>
        <authorList>
            <person name="Arya A.S."/>
        </authorList>
    </citation>
    <scope>NUCLEOTIDE SEQUENCE [LARGE SCALE GENOMIC DNA]</scope>
    <source>
        <strain evidence="4 5">MEC069</strain>
    </source>
</reference>
<feature type="region of interest" description="Disordered" evidence="1">
    <location>
        <begin position="123"/>
        <end position="148"/>
    </location>
</feature>
<keyword evidence="2" id="KW-0472">Membrane</keyword>
<feature type="compositionally biased region" description="Acidic residues" evidence="1">
    <location>
        <begin position="125"/>
        <end position="135"/>
    </location>
</feature>
<dbReference type="EMBL" id="MYFO01000015">
    <property type="protein sequence ID" value="TFE87073.1"/>
    <property type="molecule type" value="Genomic_DNA"/>
</dbReference>
<evidence type="ECO:0000256" key="1">
    <source>
        <dbReference type="SAM" id="MobiDB-lite"/>
    </source>
</evidence>
<evidence type="ECO:0000313" key="5">
    <source>
        <dbReference type="Proteomes" id="UP000298246"/>
    </source>
</evidence>
<evidence type="ECO:0000256" key="2">
    <source>
        <dbReference type="SAM" id="Phobius"/>
    </source>
</evidence>
<feature type="domain" description="DUF4350" evidence="3">
    <location>
        <begin position="38"/>
        <end position="236"/>
    </location>
</feature>
<evidence type="ECO:0000313" key="4">
    <source>
        <dbReference type="EMBL" id="TFE87073.1"/>
    </source>
</evidence>
<dbReference type="OrthoDB" id="2935725at2"/>